<feature type="transmembrane region" description="Helical" evidence="6">
    <location>
        <begin position="631"/>
        <end position="651"/>
    </location>
</feature>
<dbReference type="InterPro" id="IPR022791">
    <property type="entry name" value="L-PG_synthase/AglD"/>
</dbReference>
<dbReference type="EMBL" id="SAYU02000014">
    <property type="protein sequence ID" value="NHA67658.1"/>
    <property type="molecule type" value="Genomic_DNA"/>
</dbReference>
<accession>A0A8T6R084</accession>
<comment type="caution">
    <text evidence="7">The sequence shown here is derived from an EMBL/GenBank/DDBJ whole genome shotgun (WGS) entry which is preliminary data.</text>
</comment>
<comment type="subcellular location">
    <subcellularLocation>
        <location evidence="1">Cell membrane</location>
        <topology evidence="1">Multi-pass membrane protein</topology>
    </subcellularLocation>
</comment>
<feature type="transmembrane region" description="Helical" evidence="6">
    <location>
        <begin position="183"/>
        <end position="204"/>
    </location>
</feature>
<proteinExistence type="predicted"/>
<gene>
    <name evidence="7" type="ORF">EPD83_006260</name>
</gene>
<dbReference type="GO" id="GO:0005886">
    <property type="term" value="C:plasma membrane"/>
    <property type="evidence" value="ECO:0007669"/>
    <property type="project" value="UniProtKB-SubCell"/>
</dbReference>
<dbReference type="PANTHER" id="PTHR39087:SF2">
    <property type="entry name" value="UPF0104 MEMBRANE PROTEIN MJ1595"/>
    <property type="match status" value="1"/>
</dbReference>
<evidence type="ECO:0000313" key="8">
    <source>
        <dbReference type="Proteomes" id="UP000287866"/>
    </source>
</evidence>
<protein>
    <submittedName>
        <fullName evidence="7">Flippase-like domain-containing protein</fullName>
    </submittedName>
</protein>
<keyword evidence="3 6" id="KW-0812">Transmembrane</keyword>
<name>A0A8T6R084_9MICO</name>
<dbReference type="RefSeq" id="WP_165566355.1">
    <property type="nucleotide sequence ID" value="NZ_SAYU02000014.1"/>
</dbReference>
<feature type="transmembrane region" description="Helical" evidence="6">
    <location>
        <begin position="159"/>
        <end position="177"/>
    </location>
</feature>
<evidence type="ECO:0000313" key="7">
    <source>
        <dbReference type="EMBL" id="NHA67658.1"/>
    </source>
</evidence>
<organism evidence="7 8">
    <name type="scientific">Phycicoccus flavus</name>
    <dbReference type="NCBI Taxonomy" id="2502783"/>
    <lineage>
        <taxon>Bacteria</taxon>
        <taxon>Bacillati</taxon>
        <taxon>Actinomycetota</taxon>
        <taxon>Actinomycetes</taxon>
        <taxon>Micrococcales</taxon>
        <taxon>Intrasporangiaceae</taxon>
        <taxon>Phycicoccus</taxon>
    </lineage>
</organism>
<dbReference type="PANTHER" id="PTHR39087">
    <property type="entry name" value="UPF0104 MEMBRANE PROTEIN MJ1595"/>
    <property type="match status" value="1"/>
</dbReference>
<keyword evidence="8" id="KW-1185">Reference proteome</keyword>
<feature type="transmembrane region" description="Helical" evidence="6">
    <location>
        <begin position="596"/>
        <end position="619"/>
    </location>
</feature>
<dbReference type="AlphaFoldDB" id="A0A8T6R084"/>
<feature type="transmembrane region" description="Helical" evidence="6">
    <location>
        <begin position="740"/>
        <end position="762"/>
    </location>
</feature>
<evidence type="ECO:0000256" key="6">
    <source>
        <dbReference type="SAM" id="Phobius"/>
    </source>
</evidence>
<feature type="transmembrane region" description="Helical" evidence="6">
    <location>
        <begin position="20"/>
        <end position="40"/>
    </location>
</feature>
<dbReference type="Proteomes" id="UP000287866">
    <property type="component" value="Unassembled WGS sequence"/>
</dbReference>
<sequence>MVGHQPGGVPDRVRRPADRALLVLALAALAVVVLGVVAASRSATGLDQGLTRALDGLPRVVLSAVSIVGGLGAVLLPVAHAVDLGRRGRLRFLPDPILAAATGALLAALVETVVGRGVLPRDLVGALTQPVGGGEATSAVSEVVVATCAFLVAMTGGALLVRLGAGVVLALGTTAVVGGDSTLAALLLSGALGVAVGAAVRVGVGRPATMAPLADVLAALGLVGPATGQVATDPPRWDGVRRLRGTAPGLVVDVWDRDAVGAGLLRRSGRYLLLRPGAGRGPEVATRAQVEHALLMSYALADAGVAAPRVVRAADVGGDSLAVAWTVPDGVAVPVDGSADPASVVSVWRLLRALRAGGLAHRALGPETVLVDAAADADDPAALTDVGRGDVASPELAQRLDVAAVLAFTALASDAPTAVRHGIEAVGLDAVRTALPVLQPIALPAATRAALRERPGLLTEVQQAVLDASGETEPPPETELRRVTPRTVLSVVGGGVAGYLLLGQLSRADLVGTVLGADLRWVAGAVGFAALTFAGASLTLVGASPVRLRLPQAALTQLAIAFVGLVAPAMLGNVALNSRLLRRAGAGPGASAGALGLIGLTQFGSYSLLLAASAVAAGVGPRASFTPSPVAVVLVLAAVAAGAVALALPSVRGWLARRFLPELAEVLPAVVSVLRRPAQVVRLVGGALLLDASFVAALFCATRAVGAETPVASVAVVYFAGAIIGSAVPTPGGLGGIEAAMTAGLVAVGTAAGPALSAVLLYRVATYWLPIPLGWAALHRLQRARVL</sequence>
<feature type="transmembrane region" description="Helical" evidence="6">
    <location>
        <begin position="60"/>
        <end position="85"/>
    </location>
</feature>
<keyword evidence="5 6" id="KW-0472">Membrane</keyword>
<evidence type="ECO:0000256" key="4">
    <source>
        <dbReference type="ARBA" id="ARBA00022989"/>
    </source>
</evidence>
<feature type="transmembrane region" description="Helical" evidence="6">
    <location>
        <begin position="711"/>
        <end position="728"/>
    </location>
</feature>
<dbReference type="Pfam" id="PF03706">
    <property type="entry name" value="LPG_synthase_TM"/>
    <property type="match status" value="1"/>
</dbReference>
<reference evidence="7" key="1">
    <citation type="submission" date="2020-03" db="EMBL/GenBank/DDBJ databases">
        <title>Phycicoccus flavus sp. nov., a novel endophytic actinobacterium isolated from branch of Kandelia candel.</title>
        <authorList>
            <person name="Tuo L."/>
        </authorList>
    </citation>
    <scope>NUCLEOTIDE SEQUENCE</scope>
    <source>
        <strain evidence="7">CMS6Z-2</strain>
    </source>
</reference>
<feature type="transmembrane region" description="Helical" evidence="6">
    <location>
        <begin position="680"/>
        <end position="699"/>
    </location>
</feature>
<evidence type="ECO:0000256" key="2">
    <source>
        <dbReference type="ARBA" id="ARBA00022475"/>
    </source>
</evidence>
<evidence type="ECO:0000256" key="1">
    <source>
        <dbReference type="ARBA" id="ARBA00004651"/>
    </source>
</evidence>
<keyword evidence="2" id="KW-1003">Cell membrane</keyword>
<feature type="transmembrane region" description="Helical" evidence="6">
    <location>
        <begin position="97"/>
        <end position="119"/>
    </location>
</feature>
<keyword evidence="4 6" id="KW-1133">Transmembrane helix</keyword>
<feature type="transmembrane region" description="Helical" evidence="6">
    <location>
        <begin position="555"/>
        <end position="576"/>
    </location>
</feature>
<evidence type="ECO:0000256" key="5">
    <source>
        <dbReference type="ARBA" id="ARBA00023136"/>
    </source>
</evidence>
<feature type="transmembrane region" description="Helical" evidence="6">
    <location>
        <begin position="522"/>
        <end position="543"/>
    </location>
</feature>
<evidence type="ECO:0000256" key="3">
    <source>
        <dbReference type="ARBA" id="ARBA00022692"/>
    </source>
</evidence>